<sequence>MRFETEAPVDDILIATSADGFIAIQAKTSVNLSANPTGEFAKTVRQFVRHWLACRDGNGAQLWDRPLDPQRDRLVLAVGSNASASIRSDLSAALRLRIQPGSPALTQGQTRALTVFETCAEAAWRDTTTKPWTPSIVSELARLVHVLTFDPDGADRRSMETLARTCGGAG</sequence>
<organism evidence="1">
    <name type="scientific">mine drainage metagenome</name>
    <dbReference type="NCBI Taxonomy" id="410659"/>
    <lineage>
        <taxon>unclassified sequences</taxon>
        <taxon>metagenomes</taxon>
        <taxon>ecological metagenomes</taxon>
    </lineage>
</organism>
<dbReference type="EMBL" id="AUZX01011387">
    <property type="protein sequence ID" value="EQD43767.1"/>
    <property type="molecule type" value="Genomic_DNA"/>
</dbReference>
<proteinExistence type="predicted"/>
<gene>
    <name evidence="1" type="ORF">B1A_15519</name>
</gene>
<comment type="caution">
    <text evidence="1">The sequence shown here is derived from an EMBL/GenBank/DDBJ whole genome shotgun (WGS) entry which is preliminary data.</text>
</comment>
<accession>T0ZH68</accession>
<dbReference type="AlphaFoldDB" id="T0ZH68"/>
<feature type="non-terminal residue" evidence="1">
    <location>
        <position position="170"/>
    </location>
</feature>
<evidence type="ECO:0000313" key="1">
    <source>
        <dbReference type="EMBL" id="EQD43767.1"/>
    </source>
</evidence>
<reference evidence="1" key="2">
    <citation type="journal article" date="2014" name="ISME J.">
        <title>Microbial stratification in low pH oxic and suboxic macroscopic growths along an acid mine drainage.</title>
        <authorList>
            <person name="Mendez-Garcia C."/>
            <person name="Mesa V."/>
            <person name="Sprenger R.R."/>
            <person name="Richter M."/>
            <person name="Diez M.S."/>
            <person name="Solano J."/>
            <person name="Bargiela R."/>
            <person name="Golyshina O.V."/>
            <person name="Manteca A."/>
            <person name="Ramos J.L."/>
            <person name="Gallego J.R."/>
            <person name="Llorente I."/>
            <person name="Martins Dos Santos V.A."/>
            <person name="Jensen O.N."/>
            <person name="Pelaez A.I."/>
            <person name="Sanchez J."/>
            <person name="Ferrer M."/>
        </authorList>
    </citation>
    <scope>NUCLEOTIDE SEQUENCE</scope>
</reference>
<protein>
    <submittedName>
        <fullName evidence="1">Uncharacterized protein</fullName>
    </submittedName>
</protein>
<reference evidence="1" key="1">
    <citation type="submission" date="2013-08" db="EMBL/GenBank/DDBJ databases">
        <authorList>
            <person name="Mendez C."/>
            <person name="Richter M."/>
            <person name="Ferrer M."/>
            <person name="Sanchez J."/>
        </authorList>
    </citation>
    <scope>NUCLEOTIDE SEQUENCE</scope>
</reference>
<name>T0ZH68_9ZZZZ</name>